<evidence type="ECO:0000313" key="1">
    <source>
        <dbReference type="EMBL" id="JAD42599.1"/>
    </source>
</evidence>
<sequence length="85" mass="10047">MFKKTACIVHDLSRNRTSSVSKKALLRSFPIAQRIAARSFIQSTSKKVNAECPFFITKFKFWITLPRFLGRLVFRYINRIKIFIF</sequence>
<dbReference type="EMBL" id="GBRH01255296">
    <property type="protein sequence ID" value="JAD42599.1"/>
    <property type="molecule type" value="Transcribed_RNA"/>
</dbReference>
<protein>
    <submittedName>
        <fullName evidence="1">Uncharacterized protein</fullName>
    </submittedName>
</protein>
<organism evidence="1">
    <name type="scientific">Arundo donax</name>
    <name type="common">Giant reed</name>
    <name type="synonym">Donax arundinaceus</name>
    <dbReference type="NCBI Taxonomy" id="35708"/>
    <lineage>
        <taxon>Eukaryota</taxon>
        <taxon>Viridiplantae</taxon>
        <taxon>Streptophyta</taxon>
        <taxon>Embryophyta</taxon>
        <taxon>Tracheophyta</taxon>
        <taxon>Spermatophyta</taxon>
        <taxon>Magnoliopsida</taxon>
        <taxon>Liliopsida</taxon>
        <taxon>Poales</taxon>
        <taxon>Poaceae</taxon>
        <taxon>PACMAD clade</taxon>
        <taxon>Arundinoideae</taxon>
        <taxon>Arundineae</taxon>
        <taxon>Arundo</taxon>
    </lineage>
</organism>
<proteinExistence type="predicted"/>
<reference evidence="1" key="2">
    <citation type="journal article" date="2015" name="Data Brief">
        <title>Shoot transcriptome of the giant reed, Arundo donax.</title>
        <authorList>
            <person name="Barrero R.A."/>
            <person name="Guerrero F.D."/>
            <person name="Moolhuijzen P."/>
            <person name="Goolsby J.A."/>
            <person name="Tidwell J."/>
            <person name="Bellgard S.E."/>
            <person name="Bellgard M.I."/>
        </authorList>
    </citation>
    <scope>NUCLEOTIDE SEQUENCE</scope>
    <source>
        <tissue evidence="1">Shoot tissue taken approximately 20 cm above the soil surface</tissue>
    </source>
</reference>
<dbReference type="AlphaFoldDB" id="A0A0A8ZTB2"/>
<reference evidence="1" key="1">
    <citation type="submission" date="2014-09" db="EMBL/GenBank/DDBJ databases">
        <authorList>
            <person name="Magalhaes I.L.F."/>
            <person name="Oliveira U."/>
            <person name="Santos F.R."/>
            <person name="Vidigal T.H.D.A."/>
            <person name="Brescovit A.D."/>
            <person name="Santos A.J."/>
        </authorList>
    </citation>
    <scope>NUCLEOTIDE SEQUENCE</scope>
    <source>
        <tissue evidence="1">Shoot tissue taken approximately 20 cm above the soil surface</tissue>
    </source>
</reference>
<accession>A0A0A8ZTB2</accession>
<name>A0A0A8ZTB2_ARUDO</name>